<keyword evidence="1" id="KW-0347">Helicase</keyword>
<dbReference type="AlphaFoldDB" id="A0A420IHS7"/>
<gene>
    <name evidence="1" type="ORF">GcM1_241074</name>
</gene>
<proteinExistence type="predicted"/>
<evidence type="ECO:0000313" key="1">
    <source>
        <dbReference type="EMBL" id="RKF74052.1"/>
    </source>
</evidence>
<name>A0A420IHS7_9PEZI</name>
<dbReference type="Proteomes" id="UP000285326">
    <property type="component" value="Unassembled WGS sequence"/>
</dbReference>
<protein>
    <submittedName>
        <fullName evidence="1">Putative helicase-like protein</fullName>
    </submittedName>
</protein>
<keyword evidence="1" id="KW-0067">ATP-binding</keyword>
<sequence>MPNFLFFKNRNEKVHQHEIGYFSFGIESNSLNQLPSNPSKPAYLHNLSKEPSFSVPDAEAEQPNKLSYETIFPSFNEIRPNDDTIGCFQKPLPPTPASEAHFKPFRKDKKVISTLSLTELHELFSGAPHFFLLSAPQRNSEDPPRPFVAFPWDTYLHTKALRDHVSVEEPAWAQFTACTLSLSSEFENQFHKTYSELNKVDVRSTCREFPNMVSMQGLEKGTIGFQATLELTISDRLLRHDSMPWEELFSFRRSFIQRKDKSQSFTDAMLVKNLIRISENYHKNSLKLENTSLELNYELYPNSFFSSSKCIDKNDLHSQIYRLVDVLEAPKVWVDFSYEKWRNRLGQILCEQSTGDFSQNNTPLDKESRITNCDSLKYWILLQILLGCEVVVRLDILSNQLRNDDPNSTAEDAEFFKQEPSKSVKWTLLLARTWLDNIDLEMVGSDELNLHAKNLENTSDNLLDRLVLHGRHKDRQVSGLINFARGIKWPNLKGLQANIKNSSKMKSDPSPTLRLTRELAKVSSYYGETQHTVLDHRTDDTKDFLSGWHYEAYMSGLILPGESLSHLLIASLLLNDPYASPLVGHHMNLDGGLIYRNRSFWRARCIVGKILAARKSSSECMGWVSSDVLPRGASEGWIKIEVVSRKESDRVKKARKTRIRQKNLLEKHGNVIAGTDSSSVLISNFVLPSDEPIFPPIIVRFLSLDILSTDNLAVLKSERETDFLNTNQNETKKNKIPNFLSTARFSIEAAGEKKMELSIDLTHDVFFVTAHPCIPPAKSRKFDSPIHQPSKETRINTVVVTPGSSGHPLHEAFTYTKVSLAQVLNTPITTELLEPLFTSKSSGTTQSSRHITLKIPKVLVLDCIEPEMEMEMDSKITDLPANNESIDDKELLARSICSERGWNALISRTNRCCLACSIREASALDLKVIIRLS</sequence>
<dbReference type="PANTHER" id="PTHR42345:SF2">
    <property type="entry name" value="HELICASE-LIKE PROTEIN"/>
    <property type="match status" value="1"/>
</dbReference>
<accession>A0A420IHS7</accession>
<keyword evidence="1" id="KW-0378">Hydrolase</keyword>
<dbReference type="EMBL" id="MCBS01024152">
    <property type="protein sequence ID" value="RKF74052.1"/>
    <property type="molecule type" value="Genomic_DNA"/>
</dbReference>
<reference evidence="1 2" key="1">
    <citation type="journal article" date="2018" name="BMC Genomics">
        <title>Comparative genome analyses reveal sequence features reflecting distinct modes of host-adaptation between dicot and monocot powdery mildew.</title>
        <authorList>
            <person name="Wu Y."/>
            <person name="Ma X."/>
            <person name="Pan Z."/>
            <person name="Kale S.D."/>
            <person name="Song Y."/>
            <person name="King H."/>
            <person name="Zhang Q."/>
            <person name="Presley C."/>
            <person name="Deng X."/>
            <person name="Wei C.I."/>
            <person name="Xiao S."/>
        </authorList>
    </citation>
    <scope>NUCLEOTIDE SEQUENCE [LARGE SCALE GENOMIC DNA]</scope>
    <source>
        <strain evidence="1">UMSG1</strain>
    </source>
</reference>
<organism evidence="1 2">
    <name type="scientific">Golovinomyces cichoracearum</name>
    <dbReference type="NCBI Taxonomy" id="62708"/>
    <lineage>
        <taxon>Eukaryota</taxon>
        <taxon>Fungi</taxon>
        <taxon>Dikarya</taxon>
        <taxon>Ascomycota</taxon>
        <taxon>Pezizomycotina</taxon>
        <taxon>Leotiomycetes</taxon>
        <taxon>Erysiphales</taxon>
        <taxon>Erysiphaceae</taxon>
        <taxon>Golovinomyces</taxon>
    </lineage>
</organism>
<keyword evidence="1" id="KW-0547">Nucleotide-binding</keyword>
<dbReference type="PANTHER" id="PTHR42345">
    <property type="entry name" value="TPR_REGION DOMAIN-CONTAINING PROTEIN"/>
    <property type="match status" value="1"/>
</dbReference>
<evidence type="ECO:0000313" key="2">
    <source>
        <dbReference type="Proteomes" id="UP000285326"/>
    </source>
</evidence>
<comment type="caution">
    <text evidence="1">The sequence shown here is derived from an EMBL/GenBank/DDBJ whole genome shotgun (WGS) entry which is preliminary data.</text>
</comment>
<dbReference type="GO" id="GO:0004386">
    <property type="term" value="F:helicase activity"/>
    <property type="evidence" value="ECO:0007669"/>
    <property type="project" value="UniProtKB-KW"/>
</dbReference>